<dbReference type="SUPFAM" id="SSF52518">
    <property type="entry name" value="Thiamin diphosphate-binding fold (THDP-binding)"/>
    <property type="match status" value="1"/>
</dbReference>
<dbReference type="InterPro" id="IPR050722">
    <property type="entry name" value="Pyruvate:ferred/Flavod_OxRd"/>
</dbReference>
<evidence type="ECO:0000259" key="3">
    <source>
        <dbReference type="Pfam" id="PF01558"/>
    </source>
</evidence>
<dbReference type="InterPro" id="IPR029061">
    <property type="entry name" value="THDP-binding"/>
</dbReference>
<dbReference type="GO" id="GO:0016903">
    <property type="term" value="F:oxidoreductase activity, acting on the aldehyde or oxo group of donors"/>
    <property type="evidence" value="ECO:0007669"/>
    <property type="project" value="InterPro"/>
</dbReference>
<dbReference type="InterPro" id="IPR022367">
    <property type="entry name" value="2-oxoacid/accept_OxRdtase_asu"/>
</dbReference>
<dbReference type="Gene3D" id="3.40.50.970">
    <property type="match status" value="1"/>
</dbReference>
<keyword evidence="6" id="KW-1185">Reference proteome</keyword>
<dbReference type="AlphaFoldDB" id="A0A5P9NP81"/>
<feature type="domain" description="Pyruvate/ketoisovalerate oxidoreductase catalytic" evidence="3">
    <location>
        <begin position="14"/>
        <end position="178"/>
    </location>
</feature>
<dbReference type="SUPFAM" id="SSF52922">
    <property type="entry name" value="TK C-terminal domain-like"/>
    <property type="match status" value="1"/>
</dbReference>
<gene>
    <name evidence="5" type="ORF">EY643_17200</name>
</gene>
<dbReference type="Gene3D" id="3.40.920.10">
    <property type="entry name" value="Pyruvate-ferredoxin oxidoreductase, PFOR, domain III"/>
    <property type="match status" value="1"/>
</dbReference>
<keyword evidence="1" id="KW-0560">Oxidoreductase</keyword>
<dbReference type="InterPro" id="IPR002869">
    <property type="entry name" value="Pyrv_flavodox_OxRed_cen"/>
</dbReference>
<sequence length="573" mass="59656">MSQKELSIAITGAGGAGVISCGELLLQGWAREGGRGLLRKAFGPQIRGGESAALVKLTAHERYTAASRYDVLLALDWNNFNRFGDEVRLDGDSLILCDESQQMPEEVAELGASVITLPLAAMAAEVHPEGRVNMLGLGLLGAGLGLPADHLIELSAHKLAHKPEAYREAAAACIHAGMAKWPAVALDTPPCDGDPAPWYITGNQAAGLGALEAGIRFVAAYPITPASDVLEWMAGGLEDLGGQLVQAEDELAAINMIIGASFGGVPAFTATSGPGLALMTESIGLAVASETPVTILNVMRGGPSTGIPTKSEQSDLNIALSGLHGDAPHLVLAPLDIADCVYTSAWAVNLAQALQVPAIVLSDQFIGQSSAVVGEPARCENFPAPGHGSDHQQAGDNDYLRYRLTESGISTLAAPGDPGKRFTADGLEHNERGTPSARDNDHQLHLEKRARKLTGFDYGDAWARISGEGELCLISFGSASAAVAEAAELLAASGHRARTIALRLLAPLQVDSLLAAIGDCTGVWVIEQNHSAQLRHYLRGELDFQAPLHSYAHAGPVPLSGTAIAAAILEAGV</sequence>
<evidence type="ECO:0000256" key="1">
    <source>
        <dbReference type="ARBA" id="ARBA00023002"/>
    </source>
</evidence>
<dbReference type="OrthoDB" id="9794954at2"/>
<feature type="domain" description="Pyruvate flavodoxin/ferredoxin oxidoreductase pyrimidine binding" evidence="4">
    <location>
        <begin position="209"/>
        <end position="378"/>
    </location>
</feature>
<feature type="compositionally biased region" description="Basic and acidic residues" evidence="2">
    <location>
        <begin position="418"/>
        <end position="442"/>
    </location>
</feature>
<proteinExistence type="predicted"/>
<dbReference type="Pfam" id="PF01558">
    <property type="entry name" value="POR"/>
    <property type="match status" value="1"/>
</dbReference>
<dbReference type="FunFam" id="3.40.50.970:FF:000022">
    <property type="entry name" value="2-oxoglutarate ferredoxin oxidoreductase alpha subunit"/>
    <property type="match status" value="1"/>
</dbReference>
<dbReference type="NCBIfam" id="TIGR03710">
    <property type="entry name" value="OAFO_sf"/>
    <property type="match status" value="1"/>
</dbReference>
<organism evidence="5 6">
    <name type="scientific">Halioglobus maricola</name>
    <dbReference type="NCBI Taxonomy" id="2601894"/>
    <lineage>
        <taxon>Bacteria</taxon>
        <taxon>Pseudomonadati</taxon>
        <taxon>Pseudomonadota</taxon>
        <taxon>Gammaproteobacteria</taxon>
        <taxon>Cellvibrionales</taxon>
        <taxon>Halieaceae</taxon>
        <taxon>Halioglobus</taxon>
    </lineage>
</organism>
<evidence type="ECO:0000259" key="4">
    <source>
        <dbReference type="Pfam" id="PF01855"/>
    </source>
</evidence>
<feature type="region of interest" description="Disordered" evidence="2">
    <location>
        <begin position="414"/>
        <end position="442"/>
    </location>
</feature>
<dbReference type="PROSITE" id="PS51257">
    <property type="entry name" value="PROKAR_LIPOPROTEIN"/>
    <property type="match status" value="1"/>
</dbReference>
<dbReference type="CDD" id="cd07034">
    <property type="entry name" value="TPP_PYR_PFOR_IOR-alpha_like"/>
    <property type="match status" value="1"/>
</dbReference>
<protein>
    <submittedName>
        <fullName evidence="5">2-oxoacid:acceptor oxidoreductase subunit alpha</fullName>
    </submittedName>
</protein>
<name>A0A5P9NP81_9GAMM</name>
<dbReference type="Pfam" id="PF01855">
    <property type="entry name" value="POR_N"/>
    <property type="match status" value="1"/>
</dbReference>
<dbReference type="Proteomes" id="UP000326287">
    <property type="component" value="Chromosome"/>
</dbReference>
<dbReference type="InterPro" id="IPR002880">
    <property type="entry name" value="Pyrv_Fd/Flavodoxin_OxRdtase_N"/>
</dbReference>
<dbReference type="InterPro" id="IPR009014">
    <property type="entry name" value="Transketo_C/PFOR_II"/>
</dbReference>
<dbReference type="GO" id="GO:0006979">
    <property type="term" value="P:response to oxidative stress"/>
    <property type="evidence" value="ECO:0007669"/>
    <property type="project" value="TreeGrafter"/>
</dbReference>
<dbReference type="Gene3D" id="3.40.50.920">
    <property type="match status" value="1"/>
</dbReference>
<dbReference type="PANTHER" id="PTHR32154">
    <property type="entry name" value="PYRUVATE-FLAVODOXIN OXIDOREDUCTASE-RELATED"/>
    <property type="match status" value="1"/>
</dbReference>
<dbReference type="InterPro" id="IPR019752">
    <property type="entry name" value="Pyrv/ketoisovalerate_OxRed_cat"/>
</dbReference>
<evidence type="ECO:0000256" key="2">
    <source>
        <dbReference type="SAM" id="MobiDB-lite"/>
    </source>
</evidence>
<reference evidence="5 6" key="1">
    <citation type="submission" date="2019-02" db="EMBL/GenBank/DDBJ databases">
        <authorList>
            <person name="Li S.-H."/>
        </authorList>
    </citation>
    <scope>NUCLEOTIDE SEQUENCE [LARGE SCALE GENOMIC DNA]</scope>
    <source>
        <strain evidence="5 6">IMCC14385</strain>
    </source>
</reference>
<dbReference type="EMBL" id="CP036422">
    <property type="protein sequence ID" value="QFU77255.1"/>
    <property type="molecule type" value="Genomic_DNA"/>
</dbReference>
<dbReference type="PANTHER" id="PTHR32154:SF20">
    <property type="entry name" value="2-OXOGLUTARATE OXIDOREDUCTASE SUBUNIT KORA"/>
    <property type="match status" value="1"/>
</dbReference>
<evidence type="ECO:0000313" key="5">
    <source>
        <dbReference type="EMBL" id="QFU77255.1"/>
    </source>
</evidence>
<dbReference type="SUPFAM" id="SSF53323">
    <property type="entry name" value="Pyruvate-ferredoxin oxidoreductase, PFOR, domain III"/>
    <property type="match status" value="1"/>
</dbReference>
<dbReference type="RefSeq" id="WP_153240400.1">
    <property type="nucleotide sequence ID" value="NZ_CP036422.1"/>
</dbReference>
<accession>A0A5P9NP81</accession>
<dbReference type="KEGG" id="halc:EY643_17200"/>
<evidence type="ECO:0000313" key="6">
    <source>
        <dbReference type="Proteomes" id="UP000326287"/>
    </source>
</evidence>